<dbReference type="RefSeq" id="WP_201958236.1">
    <property type="nucleotide sequence ID" value="NZ_JAERRJ010000024.1"/>
</dbReference>
<keyword evidence="2" id="KW-1185">Reference proteome</keyword>
<dbReference type="InterPro" id="IPR027417">
    <property type="entry name" value="P-loop_NTPase"/>
</dbReference>
<gene>
    <name evidence="1" type="ORF">JK358_37370</name>
</gene>
<dbReference type="Gene3D" id="3.40.50.300">
    <property type="entry name" value="P-loop containing nucleotide triphosphate hydrolases"/>
    <property type="match status" value="1"/>
</dbReference>
<dbReference type="SUPFAM" id="SSF52540">
    <property type="entry name" value="P-loop containing nucleoside triphosphate hydrolases"/>
    <property type="match status" value="1"/>
</dbReference>
<dbReference type="Proteomes" id="UP000602198">
    <property type="component" value="Unassembled WGS sequence"/>
</dbReference>
<organism evidence="1 2">
    <name type="scientific">Nocardia acididurans</name>
    <dbReference type="NCBI Taxonomy" id="2802282"/>
    <lineage>
        <taxon>Bacteria</taxon>
        <taxon>Bacillati</taxon>
        <taxon>Actinomycetota</taxon>
        <taxon>Actinomycetes</taxon>
        <taxon>Mycobacteriales</taxon>
        <taxon>Nocardiaceae</taxon>
        <taxon>Nocardia</taxon>
    </lineage>
</organism>
<proteinExistence type="predicted"/>
<sequence>MPRLKVPALPEHTASHALALLAPAPAGIPADAVPGGKRTKSLRRLGIPASLVLGSTGGAGTTTVALGLAAAATTRSGRTVAAVAVDATAWGGDLGRRGADVQVPVSTLQTWLRTPHPDRPTAVTACSGRSSTGVRILARDSAPLPRGQSFLSVRRHLETAGMLPIFDGGGQVASRDVASLIDDPRVGLVLVAAARADSLNALNDSLVWLCEHYGEWLIREVVIAVTYQLPGGFGCGAVEHVRTHLGSAVRAVVDIPYDPHLASRARLDWGRLSESTRQAYRTTLGGLQ</sequence>
<dbReference type="EMBL" id="JAERRJ010000024">
    <property type="protein sequence ID" value="MBL1080083.1"/>
    <property type="molecule type" value="Genomic_DNA"/>
</dbReference>
<evidence type="ECO:0000313" key="2">
    <source>
        <dbReference type="Proteomes" id="UP000602198"/>
    </source>
</evidence>
<evidence type="ECO:0008006" key="3">
    <source>
        <dbReference type="Google" id="ProtNLM"/>
    </source>
</evidence>
<comment type="caution">
    <text evidence="1">The sequence shown here is derived from an EMBL/GenBank/DDBJ whole genome shotgun (WGS) entry which is preliminary data.</text>
</comment>
<protein>
    <recommendedName>
        <fullName evidence="3">MinD-like ATPase involved in chromosome partitioning or flagellar assembly</fullName>
    </recommendedName>
</protein>
<reference evidence="1 2" key="1">
    <citation type="submission" date="2021-01" db="EMBL/GenBank/DDBJ databases">
        <title>WGS of actinomycetes isolated from Thailand.</title>
        <authorList>
            <person name="Thawai C."/>
        </authorList>
    </citation>
    <scope>NUCLEOTIDE SEQUENCE [LARGE SCALE GENOMIC DNA]</scope>
    <source>
        <strain evidence="1 2">LPG 2</strain>
    </source>
</reference>
<name>A0ABS1MHE4_9NOCA</name>
<evidence type="ECO:0000313" key="1">
    <source>
        <dbReference type="EMBL" id="MBL1080083.1"/>
    </source>
</evidence>
<accession>A0ABS1MHE4</accession>